<feature type="non-terminal residue" evidence="1">
    <location>
        <position position="378"/>
    </location>
</feature>
<evidence type="ECO:0000313" key="1">
    <source>
        <dbReference type="EMBL" id="CAA9995319.1"/>
    </source>
</evidence>
<evidence type="ECO:0000313" key="2">
    <source>
        <dbReference type="Proteomes" id="UP000479000"/>
    </source>
</evidence>
<name>A0A6H5G018_9HEMI</name>
<accession>A0A6H5G018</accession>
<protein>
    <submittedName>
        <fullName evidence="1">Uncharacterized protein</fullName>
    </submittedName>
</protein>
<gene>
    <name evidence="1" type="ORF">NTEN_LOCUS2110</name>
</gene>
<organism evidence="1 2">
    <name type="scientific">Nesidiocoris tenuis</name>
    <dbReference type="NCBI Taxonomy" id="355587"/>
    <lineage>
        <taxon>Eukaryota</taxon>
        <taxon>Metazoa</taxon>
        <taxon>Ecdysozoa</taxon>
        <taxon>Arthropoda</taxon>
        <taxon>Hexapoda</taxon>
        <taxon>Insecta</taxon>
        <taxon>Pterygota</taxon>
        <taxon>Neoptera</taxon>
        <taxon>Paraneoptera</taxon>
        <taxon>Hemiptera</taxon>
        <taxon>Heteroptera</taxon>
        <taxon>Panheteroptera</taxon>
        <taxon>Cimicomorpha</taxon>
        <taxon>Miridae</taxon>
        <taxon>Dicyphina</taxon>
        <taxon>Nesidiocoris</taxon>
    </lineage>
</organism>
<keyword evidence="2" id="KW-1185">Reference proteome</keyword>
<dbReference type="Proteomes" id="UP000479000">
    <property type="component" value="Unassembled WGS sequence"/>
</dbReference>
<dbReference type="EMBL" id="CADCXU010003286">
    <property type="protein sequence ID" value="CAA9995319.1"/>
    <property type="molecule type" value="Genomic_DNA"/>
</dbReference>
<dbReference type="AlphaFoldDB" id="A0A6H5G018"/>
<reference evidence="1 2" key="1">
    <citation type="submission" date="2020-02" db="EMBL/GenBank/DDBJ databases">
        <authorList>
            <person name="Ferguson B K."/>
        </authorList>
    </citation>
    <scope>NUCLEOTIDE SEQUENCE [LARGE SCALE GENOMIC DNA]</scope>
</reference>
<sequence length="378" mass="42549">MVHSVWEILNSVPTVTSLDELDPKPTTFCEPFKNATASFNGRTFKNVHQEQRVLCRGRFPNSDQGNPPTFLTVTKTEGELAKLGTRLKNILLIQHLRRTFINRLTENFLEMAGLNEVVRLRHGVRVPGCPISPPLTLLCYPSRHLLPLDSNDRRPRRPRFARPRLSTAVTSTPDRNNFAANQSEEIVERVVSKAPSKVKVYGTSGPEVDINYEYFEVRVDGVLTSRLGIKREDSLVFSRNSDFVDFDLDFDREGVNLGIAKAARGRIPLSAFARSRLPRSNRVRVRSAELHRDVVITATLRRRFRRLVTLSPRGLPRYQCLRTILKACLALMLPSATGLVAINSLELEGEVISISNHVSNSIGPYWTKSGWTYSTGGT</sequence>
<proteinExistence type="predicted"/>